<dbReference type="Proteomes" id="UP000076798">
    <property type="component" value="Unassembled WGS sequence"/>
</dbReference>
<reference evidence="2 3" key="1">
    <citation type="journal article" date="2016" name="Mol. Biol. Evol.">
        <title>Comparative Genomics of Early-Diverging Mushroom-Forming Fungi Provides Insights into the Origins of Lignocellulose Decay Capabilities.</title>
        <authorList>
            <person name="Nagy L.G."/>
            <person name="Riley R."/>
            <person name="Tritt A."/>
            <person name="Adam C."/>
            <person name="Daum C."/>
            <person name="Floudas D."/>
            <person name="Sun H."/>
            <person name="Yadav J.S."/>
            <person name="Pangilinan J."/>
            <person name="Larsson K.H."/>
            <person name="Matsuura K."/>
            <person name="Barry K."/>
            <person name="Labutti K."/>
            <person name="Kuo R."/>
            <person name="Ohm R.A."/>
            <person name="Bhattacharya S.S."/>
            <person name="Shirouzu T."/>
            <person name="Yoshinaga Y."/>
            <person name="Martin F.M."/>
            <person name="Grigoriev I.V."/>
            <person name="Hibbett D.S."/>
        </authorList>
    </citation>
    <scope>NUCLEOTIDE SEQUENCE [LARGE SCALE GENOMIC DNA]</scope>
    <source>
        <strain evidence="2 3">HHB10207 ss-3</strain>
    </source>
</reference>
<feature type="region of interest" description="Disordered" evidence="1">
    <location>
        <begin position="138"/>
        <end position="178"/>
    </location>
</feature>
<dbReference type="AlphaFoldDB" id="A0A165YHW6"/>
<gene>
    <name evidence="2" type="ORF">SISSUDRAFT_1132659</name>
</gene>
<accession>A0A165YHW6</accession>
<feature type="compositionally biased region" description="Basic and acidic residues" evidence="1">
    <location>
        <begin position="138"/>
        <end position="157"/>
    </location>
</feature>
<sequence>MSSTSTKEPFDIWIESLDGKRRYELTGRFWSLVSGQCYLAFNVENLDTEDVQIVVEPTFDQYHHKSFVVVEVNEKLIEGTKFRGRKEIPIKRISAYFRSSKSKSKSQPKIKTDHQNWTRIFVKLRYVLYHPDPFADSDVCHDSNDSNDPKCNSEPKPRAATVTATEPSSEKRPPPPPGIPREHDFYILIFAFPGKQPSELAPSQDAAFLRAKEISKISYLEDCPSPILPPRRVKKKNQKA</sequence>
<evidence type="ECO:0000313" key="3">
    <source>
        <dbReference type="Proteomes" id="UP000076798"/>
    </source>
</evidence>
<name>A0A165YHW6_9AGAM</name>
<protein>
    <submittedName>
        <fullName evidence="2">Uncharacterized protein</fullName>
    </submittedName>
</protein>
<keyword evidence="3" id="KW-1185">Reference proteome</keyword>
<evidence type="ECO:0000256" key="1">
    <source>
        <dbReference type="SAM" id="MobiDB-lite"/>
    </source>
</evidence>
<organism evidence="2 3">
    <name type="scientific">Sistotremastrum suecicum HHB10207 ss-3</name>
    <dbReference type="NCBI Taxonomy" id="1314776"/>
    <lineage>
        <taxon>Eukaryota</taxon>
        <taxon>Fungi</taxon>
        <taxon>Dikarya</taxon>
        <taxon>Basidiomycota</taxon>
        <taxon>Agaricomycotina</taxon>
        <taxon>Agaricomycetes</taxon>
        <taxon>Sistotremastrales</taxon>
        <taxon>Sistotremastraceae</taxon>
        <taxon>Sistotremastrum</taxon>
    </lineage>
</organism>
<evidence type="ECO:0000313" key="2">
    <source>
        <dbReference type="EMBL" id="KZT33269.1"/>
    </source>
</evidence>
<proteinExistence type="predicted"/>
<dbReference type="EMBL" id="KV428253">
    <property type="protein sequence ID" value="KZT33269.1"/>
    <property type="molecule type" value="Genomic_DNA"/>
</dbReference>